<dbReference type="Proteomes" id="UP001633002">
    <property type="component" value="Unassembled WGS sequence"/>
</dbReference>
<evidence type="ECO:0000313" key="2">
    <source>
        <dbReference type="EMBL" id="KAL3678248.1"/>
    </source>
</evidence>
<feature type="transmembrane region" description="Helical" evidence="1">
    <location>
        <begin position="62"/>
        <end position="82"/>
    </location>
</feature>
<evidence type="ECO:0000256" key="1">
    <source>
        <dbReference type="SAM" id="Phobius"/>
    </source>
</evidence>
<keyword evidence="3" id="KW-1185">Reference proteome</keyword>
<gene>
    <name evidence="2" type="ORF">R1sor_021204</name>
</gene>
<reference evidence="2 3" key="1">
    <citation type="submission" date="2024-09" db="EMBL/GenBank/DDBJ databases">
        <title>Chromosome-scale assembly of Riccia sorocarpa.</title>
        <authorList>
            <person name="Paukszto L."/>
        </authorList>
    </citation>
    <scope>NUCLEOTIDE SEQUENCE [LARGE SCALE GENOMIC DNA]</scope>
    <source>
        <strain evidence="2">LP-2024</strain>
        <tissue evidence="2">Aerial parts of the thallus</tissue>
    </source>
</reference>
<name>A0ABD3GH49_9MARC</name>
<sequence length="223" mass="24025">MSREHANRDLRLIMQEGREGGVLRLRVVGGDREVSLVISLSSFASASLLLCCGSWLSSFVIYGLLPLLLVFVCGSPLAVILQARSIARLMLASAAFSFLNTFVVESMVLVCAKIMVPTYEEVFTGASVNRSPISGMSYMLPLPVESVEGKARGEDLESCFNRVVFSLVQLSIVVHRSSPIGPLSGGGDLVLAEGAQPNARVISLDPVLGFPYRRIQFCLNVSS</sequence>
<organism evidence="2 3">
    <name type="scientific">Riccia sorocarpa</name>
    <dbReference type="NCBI Taxonomy" id="122646"/>
    <lineage>
        <taxon>Eukaryota</taxon>
        <taxon>Viridiplantae</taxon>
        <taxon>Streptophyta</taxon>
        <taxon>Embryophyta</taxon>
        <taxon>Marchantiophyta</taxon>
        <taxon>Marchantiopsida</taxon>
        <taxon>Marchantiidae</taxon>
        <taxon>Marchantiales</taxon>
        <taxon>Ricciaceae</taxon>
        <taxon>Riccia</taxon>
    </lineage>
</organism>
<keyword evidence="1" id="KW-0472">Membrane</keyword>
<keyword evidence="1" id="KW-1133">Transmembrane helix</keyword>
<proteinExistence type="predicted"/>
<keyword evidence="1" id="KW-0812">Transmembrane</keyword>
<dbReference type="AlphaFoldDB" id="A0ABD3GH49"/>
<comment type="caution">
    <text evidence="2">The sequence shown here is derived from an EMBL/GenBank/DDBJ whole genome shotgun (WGS) entry which is preliminary data.</text>
</comment>
<accession>A0ABD3GH49</accession>
<feature type="transmembrane region" description="Helical" evidence="1">
    <location>
        <begin position="34"/>
        <end position="56"/>
    </location>
</feature>
<feature type="transmembrane region" description="Helical" evidence="1">
    <location>
        <begin position="89"/>
        <end position="110"/>
    </location>
</feature>
<evidence type="ECO:0000313" key="3">
    <source>
        <dbReference type="Proteomes" id="UP001633002"/>
    </source>
</evidence>
<dbReference type="EMBL" id="JBJQOH010000007">
    <property type="protein sequence ID" value="KAL3678248.1"/>
    <property type="molecule type" value="Genomic_DNA"/>
</dbReference>
<protein>
    <submittedName>
        <fullName evidence="2">Uncharacterized protein</fullName>
    </submittedName>
</protein>